<dbReference type="PANTHER" id="PTHR43266">
    <property type="entry name" value="MACROLIDE-EFFLUX PROTEIN"/>
    <property type="match status" value="1"/>
</dbReference>
<dbReference type="Pfam" id="PF02223">
    <property type="entry name" value="Thymidylate_kin"/>
    <property type="match status" value="1"/>
</dbReference>
<dbReference type="NCBIfam" id="TIGR00041">
    <property type="entry name" value="DTMP_kinase"/>
    <property type="match status" value="1"/>
</dbReference>
<dbReference type="HAMAP" id="MF_00165">
    <property type="entry name" value="Thymidylate_kinase"/>
    <property type="match status" value="1"/>
</dbReference>
<feature type="transmembrane region" description="Helical" evidence="19">
    <location>
        <begin position="246"/>
        <end position="265"/>
    </location>
</feature>
<dbReference type="GO" id="GO:0005524">
    <property type="term" value="F:ATP binding"/>
    <property type="evidence" value="ECO:0007669"/>
    <property type="project" value="UniProtKB-UniRule"/>
</dbReference>
<dbReference type="GO" id="GO:0005886">
    <property type="term" value="C:plasma membrane"/>
    <property type="evidence" value="ECO:0007669"/>
    <property type="project" value="UniProtKB-SubCell"/>
</dbReference>
<evidence type="ECO:0000256" key="2">
    <source>
        <dbReference type="ARBA" id="ARBA00009776"/>
    </source>
</evidence>
<organism evidence="21 22">
    <name type="scientific">Actinocatenispora thailandica</name>
    <dbReference type="NCBI Taxonomy" id="227318"/>
    <lineage>
        <taxon>Bacteria</taxon>
        <taxon>Bacillati</taxon>
        <taxon>Actinomycetota</taxon>
        <taxon>Actinomycetes</taxon>
        <taxon>Micromonosporales</taxon>
        <taxon>Micromonosporaceae</taxon>
        <taxon>Actinocatenispora</taxon>
    </lineage>
</organism>
<gene>
    <name evidence="17" type="primary">tmk</name>
    <name evidence="21" type="ORF">Athai_02450</name>
</gene>
<evidence type="ECO:0000256" key="15">
    <source>
        <dbReference type="ARBA" id="ARBA00048743"/>
    </source>
</evidence>
<feature type="transmembrane region" description="Helical" evidence="19">
    <location>
        <begin position="76"/>
        <end position="98"/>
    </location>
</feature>
<keyword evidence="7 17" id="KW-0808">Transferase</keyword>
<evidence type="ECO:0000256" key="14">
    <source>
        <dbReference type="ARBA" id="ARBA00023136"/>
    </source>
</evidence>
<dbReference type="PANTHER" id="PTHR43266:SF2">
    <property type="entry name" value="MAJOR FACILITATOR SUPERFAMILY (MFS) PROFILE DOMAIN-CONTAINING PROTEIN"/>
    <property type="match status" value="1"/>
</dbReference>
<feature type="region of interest" description="Disordered" evidence="18">
    <location>
        <begin position="1"/>
        <end position="55"/>
    </location>
</feature>
<comment type="similarity">
    <text evidence="2 17">Belongs to the thymidylate kinase family.</text>
</comment>
<keyword evidence="9 17" id="KW-0545">Nucleotide biosynthesis</keyword>
<comment type="subcellular location">
    <subcellularLocation>
        <location evidence="1">Cell membrane</location>
        <topology evidence="1">Multi-pass membrane protein</topology>
    </subcellularLocation>
</comment>
<evidence type="ECO:0000259" key="20">
    <source>
        <dbReference type="Pfam" id="PF02223"/>
    </source>
</evidence>
<feature type="transmembrane region" description="Helical" evidence="19">
    <location>
        <begin position="333"/>
        <end position="353"/>
    </location>
</feature>
<evidence type="ECO:0000256" key="16">
    <source>
        <dbReference type="ARBA" id="ARBA00057735"/>
    </source>
</evidence>
<feature type="transmembrane region" description="Helical" evidence="19">
    <location>
        <begin position="468"/>
        <end position="485"/>
    </location>
</feature>
<feature type="domain" description="Thymidylate kinase-like" evidence="20">
    <location>
        <begin position="524"/>
        <end position="711"/>
    </location>
</feature>
<evidence type="ECO:0000256" key="1">
    <source>
        <dbReference type="ARBA" id="ARBA00004651"/>
    </source>
</evidence>
<dbReference type="SUPFAM" id="SSF52540">
    <property type="entry name" value="P-loop containing nucleoside triphosphate hydrolases"/>
    <property type="match status" value="1"/>
</dbReference>
<evidence type="ECO:0000256" key="13">
    <source>
        <dbReference type="ARBA" id="ARBA00022989"/>
    </source>
</evidence>
<feature type="transmembrane region" description="Helical" evidence="19">
    <location>
        <begin position="210"/>
        <end position="234"/>
    </location>
</feature>
<dbReference type="GO" id="GO:0004798">
    <property type="term" value="F:dTMP kinase activity"/>
    <property type="evidence" value="ECO:0007669"/>
    <property type="project" value="UniProtKB-UniRule"/>
</dbReference>
<keyword evidence="6" id="KW-1003">Cell membrane</keyword>
<name>A0A7R7DJA6_9ACTN</name>
<feature type="compositionally biased region" description="Low complexity" evidence="18">
    <location>
        <begin position="732"/>
        <end position="750"/>
    </location>
</feature>
<evidence type="ECO:0000256" key="7">
    <source>
        <dbReference type="ARBA" id="ARBA00022679"/>
    </source>
</evidence>
<evidence type="ECO:0000256" key="8">
    <source>
        <dbReference type="ARBA" id="ARBA00022692"/>
    </source>
</evidence>
<evidence type="ECO:0000256" key="9">
    <source>
        <dbReference type="ARBA" id="ARBA00022727"/>
    </source>
</evidence>
<feature type="transmembrane region" description="Helical" evidence="19">
    <location>
        <begin position="302"/>
        <end position="321"/>
    </location>
</feature>
<keyword evidence="8 19" id="KW-0812">Transmembrane</keyword>
<dbReference type="KEGG" id="atl:Athai_02450"/>
<evidence type="ECO:0000256" key="10">
    <source>
        <dbReference type="ARBA" id="ARBA00022741"/>
    </source>
</evidence>
<keyword evidence="11 17" id="KW-0418">Kinase</keyword>
<evidence type="ECO:0000256" key="11">
    <source>
        <dbReference type="ARBA" id="ARBA00022777"/>
    </source>
</evidence>
<feature type="region of interest" description="Disordered" evidence="18">
    <location>
        <begin position="720"/>
        <end position="797"/>
    </location>
</feature>
<dbReference type="GO" id="GO:0006235">
    <property type="term" value="P:dTTP biosynthetic process"/>
    <property type="evidence" value="ECO:0007669"/>
    <property type="project" value="UniProtKB-UniRule"/>
</dbReference>
<feature type="region of interest" description="Disordered" evidence="18">
    <location>
        <begin position="817"/>
        <end position="871"/>
    </location>
</feature>
<feature type="binding site" evidence="17">
    <location>
        <begin position="526"/>
        <end position="533"/>
    </location>
    <ligand>
        <name>ATP</name>
        <dbReference type="ChEBI" id="CHEBI:30616"/>
    </ligand>
</feature>
<feature type="transmembrane region" description="Helical" evidence="19">
    <location>
        <begin position="365"/>
        <end position="383"/>
    </location>
</feature>
<comment type="catalytic activity">
    <reaction evidence="15 17">
        <text>dTMP + ATP = dTDP + ADP</text>
        <dbReference type="Rhea" id="RHEA:13517"/>
        <dbReference type="ChEBI" id="CHEBI:30616"/>
        <dbReference type="ChEBI" id="CHEBI:58369"/>
        <dbReference type="ChEBI" id="CHEBI:63528"/>
        <dbReference type="ChEBI" id="CHEBI:456216"/>
        <dbReference type="EC" id="2.7.4.9"/>
    </reaction>
</comment>
<evidence type="ECO:0000256" key="3">
    <source>
        <dbReference type="ARBA" id="ARBA00012980"/>
    </source>
</evidence>
<evidence type="ECO:0000256" key="5">
    <source>
        <dbReference type="ARBA" id="ARBA00022448"/>
    </source>
</evidence>
<feature type="transmembrane region" description="Helical" evidence="19">
    <location>
        <begin position="423"/>
        <end position="448"/>
    </location>
</feature>
<feature type="compositionally biased region" description="Low complexity" evidence="18">
    <location>
        <begin position="890"/>
        <end position="903"/>
    </location>
</feature>
<evidence type="ECO:0000256" key="17">
    <source>
        <dbReference type="HAMAP-Rule" id="MF_00165"/>
    </source>
</evidence>
<dbReference type="InterPro" id="IPR027417">
    <property type="entry name" value="P-loop_NTPase"/>
</dbReference>
<feature type="transmembrane region" description="Helical" evidence="19">
    <location>
        <begin position="389"/>
        <end position="411"/>
    </location>
</feature>
<keyword evidence="10 17" id="KW-0547">Nucleotide-binding</keyword>
<dbReference type="Gene3D" id="1.20.1250.20">
    <property type="entry name" value="MFS general substrate transporter like domains"/>
    <property type="match status" value="1"/>
</dbReference>
<evidence type="ECO:0000256" key="4">
    <source>
        <dbReference type="ARBA" id="ARBA00017144"/>
    </source>
</evidence>
<dbReference type="InterPro" id="IPR036259">
    <property type="entry name" value="MFS_trans_sf"/>
</dbReference>
<dbReference type="Pfam" id="PF07690">
    <property type="entry name" value="MFS_1"/>
    <property type="match status" value="1"/>
</dbReference>
<protein>
    <recommendedName>
        <fullName evidence="4 17">Thymidylate kinase</fullName>
        <ecNumber evidence="3 17">2.7.4.9</ecNumber>
    </recommendedName>
    <alternativeName>
        <fullName evidence="17">dTMP kinase</fullName>
    </alternativeName>
</protein>
<evidence type="ECO:0000256" key="19">
    <source>
        <dbReference type="SAM" id="Phobius"/>
    </source>
</evidence>
<evidence type="ECO:0000256" key="6">
    <source>
        <dbReference type="ARBA" id="ARBA00022475"/>
    </source>
</evidence>
<dbReference type="InterPro" id="IPR018094">
    <property type="entry name" value="Thymidylate_kinase"/>
</dbReference>
<dbReference type="Proteomes" id="UP000611640">
    <property type="component" value="Chromosome"/>
</dbReference>
<accession>A0A7R7DJA6</accession>
<feature type="region of interest" description="Disordered" evidence="18">
    <location>
        <begin position="883"/>
        <end position="976"/>
    </location>
</feature>
<keyword evidence="13 19" id="KW-1133">Transmembrane helix</keyword>
<dbReference type="SUPFAM" id="SSF103473">
    <property type="entry name" value="MFS general substrate transporter"/>
    <property type="match status" value="1"/>
</dbReference>
<keyword evidence="12 17" id="KW-0067">ATP-binding</keyword>
<dbReference type="InterPro" id="IPR018095">
    <property type="entry name" value="Thymidylate_kin_CS"/>
</dbReference>
<keyword evidence="14 19" id="KW-0472">Membrane</keyword>
<evidence type="ECO:0000313" key="22">
    <source>
        <dbReference type="Proteomes" id="UP000611640"/>
    </source>
</evidence>
<dbReference type="FunFam" id="3.40.50.300:FF:000225">
    <property type="entry name" value="Thymidylate kinase"/>
    <property type="match status" value="1"/>
</dbReference>
<dbReference type="GO" id="GO:0006233">
    <property type="term" value="P:dTDP biosynthetic process"/>
    <property type="evidence" value="ECO:0007669"/>
    <property type="project" value="InterPro"/>
</dbReference>
<evidence type="ECO:0000313" key="21">
    <source>
        <dbReference type="EMBL" id="BCJ32742.1"/>
    </source>
</evidence>
<dbReference type="InterPro" id="IPR039430">
    <property type="entry name" value="Thymidylate_kin-like_dom"/>
</dbReference>
<dbReference type="EC" id="2.7.4.9" evidence="3 17"/>
<keyword evidence="5" id="KW-0813">Transport</keyword>
<dbReference type="AlphaFoldDB" id="A0A7R7DJA6"/>
<dbReference type="CDD" id="cd01672">
    <property type="entry name" value="TMPK"/>
    <property type="match status" value="1"/>
</dbReference>
<comment type="function">
    <text evidence="16 17">Phosphorylation of dTMP to form dTDP in both de novo and salvage pathways of dTTP synthesis.</text>
</comment>
<dbReference type="PROSITE" id="PS01331">
    <property type="entry name" value="THYMIDYLATE_KINASE"/>
    <property type="match status" value="1"/>
</dbReference>
<evidence type="ECO:0000256" key="18">
    <source>
        <dbReference type="SAM" id="MobiDB-lite"/>
    </source>
</evidence>
<evidence type="ECO:0000256" key="12">
    <source>
        <dbReference type="ARBA" id="ARBA00022840"/>
    </source>
</evidence>
<feature type="transmembrane region" description="Helical" evidence="19">
    <location>
        <begin position="110"/>
        <end position="132"/>
    </location>
</feature>
<proteinExistence type="inferred from homology"/>
<sequence length="976" mass="102344">MECTREGPTDPSSTAQPAARHRATGAPPATGEESVIATHPAEERSSTSGAEAPGTSKLSGIAELKAILRLRAFRRLWIVLGFSSIGDWLGILATSTFASSLFSNPAAQGAAFSGAIVVRLIPALVLGPIAGVFADRFDRRRTMVICDSTRFVLYASIPIVGIFAGSVLTAAWLAVATFMIETCQMMWAPAKEASVPNLVPKKRLERANQLAMATTYGITPILAGLVLAFLNWLIGALGFGSSYSVALVLNALTYAATALMVWFGIKEISGHRESRPERAEEGMLRQFVDGWRYIARFRFARGLVLGIFGAFAAAGVVIGAGRTYAKSLGGGDASFFLLFALLFVGLGIGIGAGPKLVGQLSRRRWFGLSIILATGAVGLLAIAPHLFVAAFLTVVVGAGAGMAFLNGITLLGVEIDDAMRGRVYSFIQVSVQGVLLLTLSASSVLVGIGSSRVLSLGPVAVSISSTRVLLLAAGVVGVFAGFAALRQMDDKRGVPLLADIISSIRGRPLGRPEPHEGSGLFVVFEGGEGAGKSTQVIKLAAWLRVHGNEAVVTREPGATEVGARIRGLVLDAGDTTVSPRAEALLYAADRAHHVATVVRPALQRGAVVVSDRYVDSSLAYQGAGRTLPSEEIGWLSDWATGGLRPDLVVLLDIDPSVGLARAAARSTADKLEAESILFHERVRQAFLDLSERDPARYLVLDGTLDQEQLAERVRERVSRLLQPTDDDADSEPAAGRAPAPSAAAPGDAAGVSEPAGTGSPRRSAPGDRPASAERSAPRPDATAVLPPEAAATVPPAEAAREPAVAVAAAETTVLPQVSAETTVPPQAGDETTVLPKAADETSVLPEVADETTVPPQAGDETTVLPKAADETSVLPRLVDETTVLPKVTDETSAPPKATEETAPPAGPDGTTVLPVVAEPSDPWRSSTETATFPAVTPGFDPWGRPAEPERPGYDDETMIMPSRTGDLRRRRPRRKR</sequence>
<dbReference type="Gene3D" id="3.40.50.300">
    <property type="entry name" value="P-loop containing nucleotide triphosphate hydrolases"/>
    <property type="match status" value="1"/>
</dbReference>
<reference evidence="21 22" key="1">
    <citation type="submission" date="2020-08" db="EMBL/GenBank/DDBJ databases">
        <title>Whole genome shotgun sequence of Actinocatenispora thailandica NBRC 105041.</title>
        <authorList>
            <person name="Komaki H."/>
            <person name="Tamura T."/>
        </authorList>
    </citation>
    <scope>NUCLEOTIDE SEQUENCE [LARGE SCALE GENOMIC DNA]</scope>
    <source>
        <strain evidence="21 22">NBRC 105041</strain>
    </source>
</reference>
<keyword evidence="22" id="KW-1185">Reference proteome</keyword>
<feature type="compositionally biased region" description="Low complexity" evidence="18">
    <location>
        <begin position="781"/>
        <end position="797"/>
    </location>
</feature>
<dbReference type="EMBL" id="AP023355">
    <property type="protein sequence ID" value="BCJ32742.1"/>
    <property type="molecule type" value="Genomic_DNA"/>
</dbReference>
<dbReference type="GO" id="GO:0022857">
    <property type="term" value="F:transmembrane transporter activity"/>
    <property type="evidence" value="ECO:0007669"/>
    <property type="project" value="InterPro"/>
</dbReference>
<dbReference type="InterPro" id="IPR011701">
    <property type="entry name" value="MFS"/>
</dbReference>
<dbReference type="CDD" id="cd06173">
    <property type="entry name" value="MFS_MefA_like"/>
    <property type="match status" value="1"/>
</dbReference>